<protein>
    <submittedName>
        <fullName evidence="6">Putative phage integrase</fullName>
    </submittedName>
</protein>
<dbReference type="PROSITE" id="PS51898">
    <property type="entry name" value="TYR_RECOMBINASE"/>
    <property type="match status" value="1"/>
</dbReference>
<dbReference type="Gene3D" id="3.30.160.390">
    <property type="entry name" value="Integrase, DNA-binding domain"/>
    <property type="match status" value="1"/>
</dbReference>
<dbReference type="SUPFAM" id="SSF56349">
    <property type="entry name" value="DNA breaking-rejoining enzymes"/>
    <property type="match status" value="1"/>
</dbReference>
<dbReference type="InterPro" id="IPR050808">
    <property type="entry name" value="Phage_Integrase"/>
</dbReference>
<dbReference type="InterPro" id="IPR025166">
    <property type="entry name" value="Integrase_DNA_bind_dom"/>
</dbReference>
<evidence type="ECO:0000256" key="4">
    <source>
        <dbReference type="ARBA" id="ARBA00023172"/>
    </source>
</evidence>
<comment type="caution">
    <text evidence="6">The sequence shown here is derived from an EMBL/GenBank/DDBJ whole genome shotgun (WGS) entry which is preliminary data.</text>
</comment>
<evidence type="ECO:0000259" key="5">
    <source>
        <dbReference type="PROSITE" id="PS51898"/>
    </source>
</evidence>
<dbReference type="InterPro" id="IPR053876">
    <property type="entry name" value="Phage_int_M"/>
</dbReference>
<keyword evidence="4" id="KW-0233">DNA recombination</keyword>
<dbReference type="PANTHER" id="PTHR30629:SF2">
    <property type="entry name" value="PROPHAGE INTEGRASE INTS-RELATED"/>
    <property type="match status" value="1"/>
</dbReference>
<dbReference type="STRING" id="1300349.I603_2138"/>
<dbReference type="Pfam" id="PF22022">
    <property type="entry name" value="Phage_int_M"/>
    <property type="match status" value="1"/>
</dbReference>
<dbReference type="Pfam" id="PF00589">
    <property type="entry name" value="Phage_integrase"/>
    <property type="match status" value="1"/>
</dbReference>
<comment type="similarity">
    <text evidence="1">Belongs to the 'phage' integrase family.</text>
</comment>
<reference evidence="6 7" key="1">
    <citation type="submission" date="2016-06" db="EMBL/GenBank/DDBJ databases">
        <title>Genome sequence of Porphyrobacter dokdonensis DSW-74.</title>
        <authorList>
            <person name="Kim J.F."/>
            <person name="Song J.Y."/>
        </authorList>
    </citation>
    <scope>NUCLEOTIDE SEQUENCE [LARGE SCALE GENOMIC DNA]</scope>
    <source>
        <strain evidence="6 7">DSW-74</strain>
    </source>
</reference>
<dbReference type="EMBL" id="LZYB01000005">
    <property type="protein sequence ID" value="OBV10536.1"/>
    <property type="molecule type" value="Genomic_DNA"/>
</dbReference>
<accession>A0A1A7BFL6</accession>
<evidence type="ECO:0000313" key="6">
    <source>
        <dbReference type="EMBL" id="OBV10536.1"/>
    </source>
</evidence>
<evidence type="ECO:0000256" key="3">
    <source>
        <dbReference type="ARBA" id="ARBA00023125"/>
    </source>
</evidence>
<dbReference type="RefSeq" id="WP_068864858.1">
    <property type="nucleotide sequence ID" value="NZ_LZYB01000005.1"/>
</dbReference>
<keyword evidence="2" id="KW-0229">DNA integration</keyword>
<keyword evidence="7" id="KW-1185">Reference proteome</keyword>
<gene>
    <name evidence="6" type="ORF">I603_2138</name>
</gene>
<dbReference type="Proteomes" id="UP000092484">
    <property type="component" value="Unassembled WGS sequence"/>
</dbReference>
<evidence type="ECO:0000256" key="1">
    <source>
        <dbReference type="ARBA" id="ARBA00008857"/>
    </source>
</evidence>
<dbReference type="GO" id="GO:0003677">
    <property type="term" value="F:DNA binding"/>
    <property type="evidence" value="ECO:0007669"/>
    <property type="project" value="UniProtKB-KW"/>
</dbReference>
<dbReference type="CDD" id="cd00801">
    <property type="entry name" value="INT_P4_C"/>
    <property type="match status" value="1"/>
</dbReference>
<name>A0A1A7BFL6_9SPHN</name>
<dbReference type="InterPro" id="IPR010998">
    <property type="entry name" value="Integrase_recombinase_N"/>
</dbReference>
<dbReference type="GO" id="GO:0015074">
    <property type="term" value="P:DNA integration"/>
    <property type="evidence" value="ECO:0007669"/>
    <property type="project" value="UniProtKB-KW"/>
</dbReference>
<dbReference type="Gene3D" id="1.10.150.130">
    <property type="match status" value="1"/>
</dbReference>
<organism evidence="6 7">
    <name type="scientific">Erythrobacter dokdonensis DSW-74</name>
    <dbReference type="NCBI Taxonomy" id="1300349"/>
    <lineage>
        <taxon>Bacteria</taxon>
        <taxon>Pseudomonadati</taxon>
        <taxon>Pseudomonadota</taxon>
        <taxon>Alphaproteobacteria</taxon>
        <taxon>Sphingomonadales</taxon>
        <taxon>Erythrobacteraceae</taxon>
        <taxon>Erythrobacter/Porphyrobacter group</taxon>
        <taxon>Erythrobacter</taxon>
    </lineage>
</organism>
<dbReference type="PANTHER" id="PTHR30629">
    <property type="entry name" value="PROPHAGE INTEGRASE"/>
    <property type="match status" value="1"/>
</dbReference>
<dbReference type="Gene3D" id="1.10.443.10">
    <property type="entry name" value="Intergrase catalytic core"/>
    <property type="match status" value="1"/>
</dbReference>
<dbReference type="PATRIC" id="fig|1300349.4.peg.2130"/>
<dbReference type="InterPro" id="IPR011010">
    <property type="entry name" value="DNA_brk_join_enz"/>
</dbReference>
<dbReference type="InterPro" id="IPR002104">
    <property type="entry name" value="Integrase_catalytic"/>
</dbReference>
<keyword evidence="3" id="KW-0238">DNA-binding</keyword>
<dbReference type="GO" id="GO:0006310">
    <property type="term" value="P:DNA recombination"/>
    <property type="evidence" value="ECO:0007669"/>
    <property type="project" value="UniProtKB-KW"/>
</dbReference>
<proteinExistence type="inferred from homology"/>
<evidence type="ECO:0000256" key="2">
    <source>
        <dbReference type="ARBA" id="ARBA00022908"/>
    </source>
</evidence>
<dbReference type="InterPro" id="IPR013762">
    <property type="entry name" value="Integrase-like_cat_sf"/>
</dbReference>
<feature type="domain" description="Tyr recombinase" evidence="5">
    <location>
        <begin position="219"/>
        <end position="391"/>
    </location>
</feature>
<sequence>MPRKLHNALTALAVKNAGPGRHADGGGLHLLVKESGSRSWVYRFMLNGKSRDIGLGSAGPGGISLAAARDLATALRLKVKAGIDPLEERHRAEADSKAAEQAAKVAGITFKAMAETHIAANKESWRNAKHRQQWENTLKTYAYPVIGDLPVSEVDTPHVLKVLEPIWREVPETASRLRGRIETVLDSAKARGYRQGENPARWRGHLAQILPARTKLSRGHHKAMPYDAIPAFMEQLQKREAVAALALEFVILTAARTGEIIGATWGEVDLAKAVWTVPAERMKAGKEHRVPLSPRAVEILEQTKQLGGKHLFPGAARAKLSGMAMAMLLRRMKQDVTVHGFRSAFRDWAAECTGYSHEVAEMALAHTIGNAVERAYRRGDLFEKRRRLMADWATYCASGAPADAEVTPIRIAQQP</sequence>
<dbReference type="InterPro" id="IPR038488">
    <property type="entry name" value="Integrase_DNA-bd_sf"/>
</dbReference>
<dbReference type="AlphaFoldDB" id="A0A1A7BFL6"/>
<dbReference type="Pfam" id="PF13356">
    <property type="entry name" value="Arm-DNA-bind_3"/>
    <property type="match status" value="1"/>
</dbReference>
<evidence type="ECO:0000313" key="7">
    <source>
        <dbReference type="Proteomes" id="UP000092484"/>
    </source>
</evidence>